<protein>
    <submittedName>
        <fullName evidence="2">Amidohydrolase family protein</fullName>
    </submittedName>
</protein>
<evidence type="ECO:0000313" key="3">
    <source>
        <dbReference type="Proteomes" id="UP001595998"/>
    </source>
</evidence>
<dbReference type="SUPFAM" id="SSF51556">
    <property type="entry name" value="Metallo-dependent hydrolases"/>
    <property type="match status" value="1"/>
</dbReference>
<proteinExistence type="predicted"/>
<keyword evidence="3" id="KW-1185">Reference proteome</keyword>
<dbReference type="SUPFAM" id="SSF51338">
    <property type="entry name" value="Composite domain of metallo-dependent hydrolases"/>
    <property type="match status" value="1"/>
</dbReference>
<dbReference type="RefSeq" id="WP_380040193.1">
    <property type="nucleotide sequence ID" value="NZ_JBHSEH010000016.1"/>
</dbReference>
<dbReference type="InterPro" id="IPR011059">
    <property type="entry name" value="Metal-dep_hydrolase_composite"/>
</dbReference>
<name>A0ABV8XQZ3_9DEIO</name>
<sequence>MTPARMLALTGRLFDGEILYPQATVLMHNGTVLDVGERLTLPAEVQVLEAGPDGTILPGLIDLHVHARSGYASWFPEAGVTTIRDAGNSLDVIGELRTLTPSAAGPRLFASGAILDGEGSIFQYFGEGALGEAGDRRATAWIIRNATDAVAAVDALADAGVETIKLYEQLPSEAYQAAVRRAQEHGLPVMTDLGTRWTRGLSGAQVDALQALKLGVRTVEHASGFALAFQRLGFDPTTQFPDDSVLSQFARAVIEAGAVLVPTLSVPAGLRSAERQNLTGLPHGTRNDEQGQGLRGMWDGLHTAAASLRPAADWDARLAAALTWHVLDQGGEVGAGTDTPAGVDNLPGGGLHAELAHLVREAHLTPLQALRAATGTAGRLLAGRTTPEVGLLRPGALADALIVGGDPSLDITATRRLRAVIQGGRLLQSGHLASAPGPAEAQEAPSALQ</sequence>
<dbReference type="Gene3D" id="3.40.50.10910">
    <property type="entry name" value="Amidohydrolase"/>
    <property type="match status" value="1"/>
</dbReference>
<reference evidence="3" key="1">
    <citation type="journal article" date="2019" name="Int. J. Syst. Evol. Microbiol.">
        <title>The Global Catalogue of Microorganisms (GCM) 10K type strain sequencing project: providing services to taxonomists for standard genome sequencing and annotation.</title>
        <authorList>
            <consortium name="The Broad Institute Genomics Platform"/>
            <consortium name="The Broad Institute Genome Sequencing Center for Infectious Disease"/>
            <person name="Wu L."/>
            <person name="Ma J."/>
        </authorList>
    </citation>
    <scope>NUCLEOTIDE SEQUENCE [LARGE SCALE GENOMIC DNA]</scope>
    <source>
        <strain evidence="3">CCUG 56029</strain>
    </source>
</reference>
<dbReference type="EMBL" id="JBHSEH010000016">
    <property type="protein sequence ID" value="MFC4427072.1"/>
    <property type="molecule type" value="Genomic_DNA"/>
</dbReference>
<gene>
    <name evidence="2" type="ORF">ACFOZ9_12710</name>
</gene>
<organism evidence="2 3">
    <name type="scientific">Deinococcus navajonensis</name>
    <dbReference type="NCBI Taxonomy" id="309884"/>
    <lineage>
        <taxon>Bacteria</taxon>
        <taxon>Thermotogati</taxon>
        <taxon>Deinococcota</taxon>
        <taxon>Deinococci</taxon>
        <taxon>Deinococcales</taxon>
        <taxon>Deinococcaceae</taxon>
        <taxon>Deinococcus</taxon>
    </lineage>
</organism>
<dbReference type="Proteomes" id="UP001595998">
    <property type="component" value="Unassembled WGS sequence"/>
</dbReference>
<dbReference type="Gene3D" id="2.30.40.10">
    <property type="entry name" value="Urease, subunit C, domain 1"/>
    <property type="match status" value="1"/>
</dbReference>
<dbReference type="PANTHER" id="PTHR43135:SF3">
    <property type="entry name" value="ALPHA-D-RIBOSE 1-METHYLPHOSPHONATE 5-TRIPHOSPHATE DIPHOSPHATASE"/>
    <property type="match status" value="1"/>
</dbReference>
<evidence type="ECO:0000259" key="1">
    <source>
        <dbReference type="Pfam" id="PF01979"/>
    </source>
</evidence>
<dbReference type="Gene3D" id="3.30.110.90">
    <property type="entry name" value="Amidohydrolase"/>
    <property type="match status" value="1"/>
</dbReference>
<feature type="domain" description="Amidohydrolase-related" evidence="1">
    <location>
        <begin position="55"/>
        <end position="414"/>
    </location>
</feature>
<dbReference type="InterPro" id="IPR032466">
    <property type="entry name" value="Metal_Hydrolase"/>
</dbReference>
<dbReference type="InterPro" id="IPR006680">
    <property type="entry name" value="Amidohydro-rel"/>
</dbReference>
<dbReference type="PANTHER" id="PTHR43135">
    <property type="entry name" value="ALPHA-D-RIBOSE 1-METHYLPHOSPHONATE 5-TRIPHOSPHATE DIPHOSPHATASE"/>
    <property type="match status" value="1"/>
</dbReference>
<evidence type="ECO:0000313" key="2">
    <source>
        <dbReference type="EMBL" id="MFC4427072.1"/>
    </source>
</evidence>
<dbReference type="Pfam" id="PF01979">
    <property type="entry name" value="Amidohydro_1"/>
    <property type="match status" value="1"/>
</dbReference>
<accession>A0ABV8XQZ3</accession>
<dbReference type="InterPro" id="IPR051781">
    <property type="entry name" value="Metallo-dep_Hydrolase"/>
</dbReference>
<dbReference type="Gene3D" id="1.20.58.520">
    <property type="entry name" value="Amidohydrolase"/>
    <property type="match status" value="1"/>
</dbReference>
<comment type="caution">
    <text evidence="2">The sequence shown here is derived from an EMBL/GenBank/DDBJ whole genome shotgun (WGS) entry which is preliminary data.</text>
</comment>